<dbReference type="Gene3D" id="3.40.50.300">
    <property type="entry name" value="P-loop containing nucleotide triphosphate hydrolases"/>
    <property type="match status" value="1"/>
</dbReference>
<name>W2CVP5_9BACT</name>
<dbReference type="InterPro" id="IPR003593">
    <property type="entry name" value="AAA+_ATPase"/>
</dbReference>
<reference evidence="2 3" key="1">
    <citation type="submission" date="2013-11" db="EMBL/GenBank/DDBJ databases">
        <title>Single cell genomics of uncultured Tannerella BU063 (oral taxon 286).</title>
        <authorList>
            <person name="Beall C.J."/>
            <person name="Campbell A.G."/>
            <person name="Griffen A.L."/>
            <person name="Podar M."/>
            <person name="Leys E.J."/>
        </authorList>
    </citation>
    <scope>NUCLEOTIDE SEQUENCE [LARGE SCALE GENOMIC DNA]</scope>
    <source>
        <strain evidence="2">Cell 6/7/9</strain>
    </source>
</reference>
<dbReference type="PATRIC" id="fig|1411021.3.peg.378"/>
<dbReference type="InterPro" id="IPR027417">
    <property type="entry name" value="P-loop_NTPase"/>
</dbReference>
<dbReference type="Proteomes" id="UP000018874">
    <property type="component" value="Unassembled WGS sequence"/>
</dbReference>
<gene>
    <name evidence="2" type="ORF">T231_04350</name>
</gene>
<proteinExistence type="predicted"/>
<accession>W2CVP5</accession>
<evidence type="ECO:0000259" key="1">
    <source>
        <dbReference type="SMART" id="SM00382"/>
    </source>
</evidence>
<keyword evidence="3" id="KW-1185">Reference proteome</keyword>
<comment type="caution">
    <text evidence="2">The sequence shown here is derived from an EMBL/GenBank/DDBJ whole genome shotgun (WGS) entry which is preliminary data.</text>
</comment>
<protein>
    <recommendedName>
        <fullName evidence="1">AAA+ ATPase domain-containing protein</fullName>
    </recommendedName>
</protein>
<evidence type="ECO:0000313" key="2">
    <source>
        <dbReference type="EMBL" id="ETK10532.1"/>
    </source>
</evidence>
<dbReference type="EMBL" id="AYYD01000693">
    <property type="protein sequence ID" value="ETK10532.1"/>
    <property type="molecule type" value="Genomic_DNA"/>
</dbReference>
<organism evidence="2 3">
    <name type="scientific">Tannerella sp. oral taxon BU063 isolate Cell 6/7/9</name>
    <dbReference type="NCBI Taxonomy" id="1411021"/>
    <lineage>
        <taxon>Bacteria</taxon>
        <taxon>Pseudomonadati</taxon>
        <taxon>Bacteroidota</taxon>
        <taxon>Bacteroidia</taxon>
        <taxon>Bacteroidales</taxon>
        <taxon>Tannerellaceae</taxon>
        <taxon>Tannerella</taxon>
    </lineage>
</organism>
<feature type="domain" description="AAA+ ATPase" evidence="1">
    <location>
        <begin position="33"/>
        <end position="175"/>
    </location>
</feature>
<dbReference type="SUPFAM" id="SSF52540">
    <property type="entry name" value="P-loop containing nucleoside triphosphate hydrolases"/>
    <property type="match status" value="1"/>
</dbReference>
<dbReference type="AlphaFoldDB" id="W2CVP5"/>
<dbReference type="SMART" id="SM00382">
    <property type="entry name" value="AAA"/>
    <property type="match status" value="1"/>
</dbReference>
<evidence type="ECO:0000313" key="3">
    <source>
        <dbReference type="Proteomes" id="UP000018874"/>
    </source>
</evidence>
<sequence>MKKGLTARNVLATKFNTLGFDGVWRDAVGDPQLTGSWIIYGDTKNGKTTFAMMLSKYLSGFGRVAYNSVEEGNSRTIQMAVDRAGLLEAGARWMLLDRESKDELCERLRRQRSADIVFIDSVQFMDLKFSEYKDLKRRFPTKLFVYISHVDGRRPSTPTALRILRDANVAFRIEGFKAFPTSRYGGGRPVVIWDKGADEYWGREVNGKTKS</sequence>